<dbReference type="SUPFAM" id="SSF49899">
    <property type="entry name" value="Concanavalin A-like lectins/glucanases"/>
    <property type="match status" value="1"/>
</dbReference>
<proteinExistence type="predicted"/>
<sequence length="403" mass="45778">MYSSISWYQGRSLHHQMLSLVVTFLMLIFFNIGIISGQDDMVEVIQFSPLEDENRVAMISQSHDGELKIPFSSCFWFTPVFQEVIKAPLFRIEYESYNAGILLMNGKINVYTKGLCPTQLSAPLLNSYKWQLLCFVFTKTRMSLHLQGKEYSLEYSNMKKCRPYPSEPSSVITTSFGTPFNTTALEGRIADFHLYSRALQKPEIDQIAKCKRQENYMTKMDLLNENKQSLIIGGVTNTTMNLSQLCNNQKLDVLVVLEFELGSWDESKMHCDILGGRLMNENETVGREADMVPCDQAQVNVLAYIKGMGDNNSCSAISIIGKCEQFNSFIQVQNCNTPANLLACLVPEEENVFLKGQNSSTVFEMTTTHMVKQRKTFMLKDKTGGTLYIEKCKKYFDDEKAVG</sequence>
<reference evidence="1 2" key="1">
    <citation type="submission" date="2024-05" db="EMBL/GenBank/DDBJ databases">
        <authorList>
            <person name="Wallberg A."/>
        </authorList>
    </citation>
    <scope>NUCLEOTIDE SEQUENCE [LARGE SCALE GENOMIC DNA]</scope>
</reference>
<dbReference type="InterPro" id="IPR013320">
    <property type="entry name" value="ConA-like_dom_sf"/>
</dbReference>
<evidence type="ECO:0000313" key="2">
    <source>
        <dbReference type="Proteomes" id="UP001497623"/>
    </source>
</evidence>
<protein>
    <submittedName>
        <fullName evidence="1">Uncharacterized protein</fullName>
    </submittedName>
</protein>
<feature type="non-terminal residue" evidence="1">
    <location>
        <position position="403"/>
    </location>
</feature>
<dbReference type="EMBL" id="CAXKWB010039267">
    <property type="protein sequence ID" value="CAL4152823.1"/>
    <property type="molecule type" value="Genomic_DNA"/>
</dbReference>
<accession>A0AAV2S170</accession>
<organism evidence="1 2">
    <name type="scientific">Meganyctiphanes norvegica</name>
    <name type="common">Northern krill</name>
    <name type="synonym">Thysanopoda norvegica</name>
    <dbReference type="NCBI Taxonomy" id="48144"/>
    <lineage>
        <taxon>Eukaryota</taxon>
        <taxon>Metazoa</taxon>
        <taxon>Ecdysozoa</taxon>
        <taxon>Arthropoda</taxon>
        <taxon>Crustacea</taxon>
        <taxon>Multicrustacea</taxon>
        <taxon>Malacostraca</taxon>
        <taxon>Eumalacostraca</taxon>
        <taxon>Eucarida</taxon>
        <taxon>Euphausiacea</taxon>
        <taxon>Euphausiidae</taxon>
        <taxon>Meganyctiphanes</taxon>
    </lineage>
</organism>
<keyword evidence="2" id="KW-1185">Reference proteome</keyword>
<gene>
    <name evidence="1" type="ORF">MNOR_LOCUS31092</name>
</gene>
<dbReference type="AlphaFoldDB" id="A0AAV2S170"/>
<comment type="caution">
    <text evidence="1">The sequence shown here is derived from an EMBL/GenBank/DDBJ whole genome shotgun (WGS) entry which is preliminary data.</text>
</comment>
<evidence type="ECO:0000313" key="1">
    <source>
        <dbReference type="EMBL" id="CAL4152823.1"/>
    </source>
</evidence>
<dbReference type="Proteomes" id="UP001497623">
    <property type="component" value="Unassembled WGS sequence"/>
</dbReference>
<name>A0AAV2S170_MEGNR</name>
<dbReference type="Gene3D" id="2.60.120.200">
    <property type="match status" value="1"/>
</dbReference>